<name>A0A8S1YP74_PAROT</name>
<accession>A0A8S1YP74</accession>
<dbReference type="AlphaFoldDB" id="A0A8S1YP74"/>
<gene>
    <name evidence="1" type="ORF">POCTA_138.1.T2310001</name>
</gene>
<evidence type="ECO:0000313" key="2">
    <source>
        <dbReference type="Proteomes" id="UP000683925"/>
    </source>
</evidence>
<evidence type="ECO:0000313" key="1">
    <source>
        <dbReference type="EMBL" id="CAD8215341.1"/>
    </source>
</evidence>
<reference evidence="1" key="1">
    <citation type="submission" date="2021-01" db="EMBL/GenBank/DDBJ databases">
        <authorList>
            <consortium name="Genoscope - CEA"/>
            <person name="William W."/>
        </authorList>
    </citation>
    <scope>NUCLEOTIDE SEQUENCE</scope>
</reference>
<dbReference type="EMBL" id="CAJJDP010000235">
    <property type="protein sequence ID" value="CAD8215341.1"/>
    <property type="molecule type" value="Genomic_DNA"/>
</dbReference>
<sequence length="375" mass="44827">MWNEMQLQEQNLISKYAKQNMINQEKGGNIESQQIQIKESDRILFENNQKVISQPEKKVIQYSDEQQLMDKQVEFKLFDDSTKQSSQCYDIAFDKSGLIMISCCIKQIKIWNFEKGKLNLQNSYETHQKAITCLVYSSKKNSFISGCWQQIIKRSVSFHNLTNNIMKLLIVQYQINKRINLYQEEVILKQQIGWQILQRMSWFSYIPQINIPTLFIHQVLINLKLYWHQVGTENLQFGKKDQRIKAAGYKIHFINDQQIFWLPMNHYINELLVFELQNGDFSNNQNKTITFIRNYESQDKTYFPIMHNKDRNVRLTRHKQHIYLIREFNDGTFKIVSTLNCQSQEIYGTMTNNGQYLVFHDYKSGKYSSYEIIYQ</sequence>
<organism evidence="1 2">
    <name type="scientific">Paramecium octaurelia</name>
    <dbReference type="NCBI Taxonomy" id="43137"/>
    <lineage>
        <taxon>Eukaryota</taxon>
        <taxon>Sar</taxon>
        <taxon>Alveolata</taxon>
        <taxon>Ciliophora</taxon>
        <taxon>Intramacronucleata</taxon>
        <taxon>Oligohymenophorea</taxon>
        <taxon>Peniculida</taxon>
        <taxon>Parameciidae</taxon>
        <taxon>Paramecium</taxon>
    </lineage>
</organism>
<dbReference type="Proteomes" id="UP000683925">
    <property type="component" value="Unassembled WGS sequence"/>
</dbReference>
<proteinExistence type="predicted"/>
<protein>
    <recommendedName>
        <fullName evidence="3">WD40-repeat-containing domain</fullName>
    </recommendedName>
</protein>
<keyword evidence="2" id="KW-1185">Reference proteome</keyword>
<comment type="caution">
    <text evidence="1">The sequence shown here is derived from an EMBL/GenBank/DDBJ whole genome shotgun (WGS) entry which is preliminary data.</text>
</comment>
<evidence type="ECO:0008006" key="3">
    <source>
        <dbReference type="Google" id="ProtNLM"/>
    </source>
</evidence>